<evidence type="ECO:0000313" key="8">
    <source>
        <dbReference type="Proteomes" id="UP000008068"/>
    </source>
</evidence>
<keyword evidence="2 4" id="KW-0863">Zinc-finger</keyword>
<reference evidence="8" key="2">
    <citation type="submission" date="2011-07" db="EMBL/GenBank/DDBJ databases">
        <authorList>
            <consortium name="Caenorhabditis brenneri Sequencing and Analysis Consortium"/>
            <person name="Wilson R.K."/>
        </authorList>
    </citation>
    <scope>NUCLEOTIDE SEQUENCE [LARGE SCALE GENOMIC DNA]</scope>
    <source>
        <strain evidence="8">PB2801</strain>
    </source>
</reference>
<feature type="domain" description="RING-type" evidence="5">
    <location>
        <begin position="24"/>
        <end position="64"/>
    </location>
</feature>
<dbReference type="SMART" id="SM00184">
    <property type="entry name" value="RING"/>
    <property type="match status" value="2"/>
</dbReference>
<dbReference type="InterPro" id="IPR001841">
    <property type="entry name" value="Znf_RING"/>
</dbReference>
<dbReference type="SUPFAM" id="SSF57850">
    <property type="entry name" value="RING/U-box"/>
    <property type="match status" value="2"/>
</dbReference>
<evidence type="ECO:0000313" key="7">
    <source>
        <dbReference type="EMBL" id="EGT55014.1"/>
    </source>
</evidence>
<organism evidence="8">
    <name type="scientific">Caenorhabditis brenneri</name>
    <name type="common">Nematode worm</name>
    <dbReference type="NCBI Taxonomy" id="135651"/>
    <lineage>
        <taxon>Eukaryota</taxon>
        <taxon>Metazoa</taxon>
        <taxon>Ecdysozoa</taxon>
        <taxon>Nematoda</taxon>
        <taxon>Chromadorea</taxon>
        <taxon>Rhabditida</taxon>
        <taxon>Rhabditina</taxon>
        <taxon>Rhabditomorpha</taxon>
        <taxon>Rhabditoidea</taxon>
        <taxon>Rhabditidae</taxon>
        <taxon>Peloderinae</taxon>
        <taxon>Caenorhabditis</taxon>
    </lineage>
</organism>
<dbReference type="Gene3D" id="3.30.40.10">
    <property type="entry name" value="Zinc/RING finger domain, C3HC4 (zinc finger)"/>
    <property type="match status" value="2"/>
</dbReference>
<gene>
    <name evidence="7" type="ORF">CAEBREN_13913</name>
    <name evidence="6" type="ORF">CAEBREN_20519</name>
</gene>
<dbReference type="PROSITE" id="PS00518">
    <property type="entry name" value="ZF_RING_1"/>
    <property type="match status" value="1"/>
</dbReference>
<dbReference type="Proteomes" id="UP000008068">
    <property type="component" value="Unassembled WGS sequence"/>
</dbReference>
<dbReference type="EMBL" id="GL379849">
    <property type="protein sequence ID" value="EGT55014.1"/>
    <property type="molecule type" value="Genomic_DNA"/>
</dbReference>
<dbReference type="InterPro" id="IPR013083">
    <property type="entry name" value="Znf_RING/FYVE/PHD"/>
</dbReference>
<protein>
    <recommendedName>
        <fullName evidence="5">RING-type domain-containing protein</fullName>
    </recommendedName>
</protein>
<accession>G0PAZ7</accession>
<name>G0PAZ7_CAEBE</name>
<dbReference type="PROSITE" id="PS50089">
    <property type="entry name" value="ZF_RING_2"/>
    <property type="match status" value="2"/>
</dbReference>
<keyword evidence="3" id="KW-0862">Zinc</keyword>
<evidence type="ECO:0000256" key="2">
    <source>
        <dbReference type="ARBA" id="ARBA00022771"/>
    </source>
</evidence>
<keyword evidence="1" id="KW-0479">Metal-binding</keyword>
<dbReference type="EMBL" id="GL380195">
    <property type="protein sequence ID" value="EGT50049.1"/>
    <property type="molecule type" value="Genomic_DNA"/>
</dbReference>
<reference evidence="6" key="1">
    <citation type="submission" date="2010-07" db="EMBL/GenBank/DDBJ databases">
        <authorList>
            <consortium name="The Caenorhabditis brenneri Sequencing and Analysis Consortium"/>
            <person name="Wilson R.K."/>
        </authorList>
    </citation>
    <scope>NUCLEOTIDE SEQUENCE</scope>
    <source>
        <strain evidence="6">PB2801</strain>
    </source>
</reference>
<evidence type="ECO:0000313" key="6">
    <source>
        <dbReference type="EMBL" id="EGT50049.1"/>
    </source>
</evidence>
<evidence type="ECO:0000256" key="3">
    <source>
        <dbReference type="ARBA" id="ARBA00022833"/>
    </source>
</evidence>
<feature type="domain" description="RING-type" evidence="5">
    <location>
        <begin position="97"/>
        <end position="144"/>
    </location>
</feature>
<keyword evidence="8" id="KW-1185">Reference proteome</keyword>
<dbReference type="GO" id="GO:0008270">
    <property type="term" value="F:zinc ion binding"/>
    <property type="evidence" value="ECO:0007669"/>
    <property type="project" value="UniProtKB-KW"/>
</dbReference>
<evidence type="ECO:0000259" key="5">
    <source>
        <dbReference type="PROSITE" id="PS50089"/>
    </source>
</evidence>
<reference evidence="6" key="3">
    <citation type="submission" date="2011-07" db="EMBL/GenBank/DDBJ databases">
        <authorList>
            <consortium name="WormBase Consortium"/>
        </authorList>
    </citation>
    <scope>NUCLEOTIDE SEQUENCE [LARGE SCALE GENOMIC DNA]</scope>
    <source>
        <strain evidence="6">PB2801</strain>
    </source>
</reference>
<dbReference type="InterPro" id="IPR017907">
    <property type="entry name" value="Znf_RING_CS"/>
</dbReference>
<proteinExistence type="predicted"/>
<sequence>MEQEMEVQVLDVSNLSERSSKPSCELCFLVKASPMGCGHIICHKCLEEFMLTNNVVGTTCPICEAMKSYVEVTRTGRRSTSDAITDQPGPSEPTENCKLCTKPVYAKPTSHKALRDCGHYTCYDCLQQFPDQITGSTFPCPFCRHCGILNGKSSGRQKRKTRAKMDETKIQGSGVDEPFVFPKLEDLKL</sequence>
<evidence type="ECO:0000256" key="1">
    <source>
        <dbReference type="ARBA" id="ARBA00022723"/>
    </source>
</evidence>
<dbReference type="AlphaFoldDB" id="G0PAZ7"/>
<dbReference type="HOGENOM" id="CLU_1435620_0_0_1"/>
<evidence type="ECO:0000256" key="4">
    <source>
        <dbReference type="PROSITE-ProRule" id="PRU00175"/>
    </source>
</evidence>
<dbReference type="eggNOG" id="ENOG502TK6C">
    <property type="taxonomic scope" value="Eukaryota"/>
</dbReference>